<proteinExistence type="predicted"/>
<keyword evidence="2" id="KW-1185">Reference proteome</keyword>
<dbReference type="EMBL" id="JBHTON010000030">
    <property type="protein sequence ID" value="MFD1485505.1"/>
    <property type="molecule type" value="Genomic_DNA"/>
</dbReference>
<dbReference type="SUPFAM" id="SSF48452">
    <property type="entry name" value="TPR-like"/>
    <property type="match status" value="1"/>
</dbReference>
<protein>
    <recommendedName>
        <fullName evidence="3">Tetratricopeptide repeat protein</fullName>
    </recommendedName>
</protein>
<organism evidence="1 2">
    <name type="scientific">Lacticaseibacillus baoqingensis</name>
    <dbReference type="NCBI Taxonomy" id="2486013"/>
    <lineage>
        <taxon>Bacteria</taxon>
        <taxon>Bacillati</taxon>
        <taxon>Bacillota</taxon>
        <taxon>Bacilli</taxon>
        <taxon>Lactobacillales</taxon>
        <taxon>Lactobacillaceae</taxon>
        <taxon>Lacticaseibacillus</taxon>
    </lineage>
</organism>
<evidence type="ECO:0000313" key="2">
    <source>
        <dbReference type="Proteomes" id="UP001597252"/>
    </source>
</evidence>
<accession>A0ABW4EAP7</accession>
<reference evidence="2" key="1">
    <citation type="journal article" date="2019" name="Int. J. Syst. Evol. Microbiol.">
        <title>The Global Catalogue of Microorganisms (GCM) 10K type strain sequencing project: providing services to taxonomists for standard genome sequencing and annotation.</title>
        <authorList>
            <consortium name="The Broad Institute Genomics Platform"/>
            <consortium name="The Broad Institute Genome Sequencing Center for Infectious Disease"/>
            <person name="Wu L."/>
            <person name="Ma J."/>
        </authorList>
    </citation>
    <scope>NUCLEOTIDE SEQUENCE [LARGE SCALE GENOMIC DNA]</scope>
    <source>
        <strain evidence="2">CCM 8903</strain>
    </source>
</reference>
<evidence type="ECO:0000313" key="1">
    <source>
        <dbReference type="EMBL" id="MFD1485505.1"/>
    </source>
</evidence>
<comment type="caution">
    <text evidence="1">The sequence shown here is derived from an EMBL/GenBank/DDBJ whole genome shotgun (WGS) entry which is preliminary data.</text>
</comment>
<gene>
    <name evidence="1" type="ORF">ACFQ5J_09710</name>
</gene>
<name>A0ABW4EAP7_9LACO</name>
<sequence length="202" mass="22536">MHKDKMAQSVVELKCPGCGAPVSTDQQECQWCHSPINIATFNSVANMTMPELGKYSRSYQQALTTHPDDATLNKSIALVYLKLKMYDKAAAAFAKAVEDNFDDSESYFYAACCLLNGKKAFLNNRQTIDQCTEYINAALMIEPKGIYHYFLAYIGYDYFARKHLRTSPTYLESLQAARSAGLSNHDIGQLYAILGVARPSSL</sequence>
<evidence type="ECO:0008006" key="3">
    <source>
        <dbReference type="Google" id="ProtNLM"/>
    </source>
</evidence>
<dbReference type="InterPro" id="IPR011990">
    <property type="entry name" value="TPR-like_helical_dom_sf"/>
</dbReference>
<dbReference type="RefSeq" id="WP_125754319.1">
    <property type="nucleotide sequence ID" value="NZ_JBHTON010000030.1"/>
</dbReference>
<dbReference type="Gene3D" id="1.25.40.10">
    <property type="entry name" value="Tetratricopeptide repeat domain"/>
    <property type="match status" value="1"/>
</dbReference>
<dbReference type="Proteomes" id="UP001597252">
    <property type="component" value="Unassembled WGS sequence"/>
</dbReference>